<dbReference type="HOGENOM" id="CLU_058333_0_0_1"/>
<evidence type="ECO:0000313" key="2">
    <source>
        <dbReference type="EnsemblProtists" id="PYU1_T004040"/>
    </source>
</evidence>
<dbReference type="VEuPathDB" id="FungiDB:PYU1_G004030"/>
<dbReference type="OMA" id="RTNEEDR"/>
<reference evidence="2" key="3">
    <citation type="submission" date="2015-02" db="UniProtKB">
        <authorList>
            <consortium name="EnsemblProtists"/>
        </authorList>
    </citation>
    <scope>IDENTIFICATION</scope>
    <source>
        <strain evidence="2">DAOM BR144</strain>
    </source>
</reference>
<sequence length="411" mass="45973">MASARVVRALYQSLLHSTRQLQDDLDAGRTLYNAIRSGATDSYHGVKSDWQRERKFDNRFADMRAIQRWNRKRAFVTVVRSQFEQPVDEQDKRAVGQRIDAAFAALREVDDHNAMVRNLAARGAFQPKKRTEAVKYCIGDVVDVNDVGLGVVTGWTVARSHAFADLHVTYDILPHSTNNRDAERIHRVPPENIELVANPKAVSNPFLLFYFDGFENGRHIPSAPLARRFPDDVAVDAANQEGNAAEMPYTPSILQLQFADEAKLIQYLRCNDATVIQFASAALEGKWIGTAGDDAQASVRQALKMMDMSEHKDARDLLLQVVHAYPDYAYAWSKLGMAELRAGDAEMALGYFETALEKNPQLLDALTGLGTCATKLQRWSVAHSTALRLMRIQPDNEAARILLENAIFASL</sequence>
<name>K3WGE9_GLOUD</name>
<dbReference type="SMART" id="SM00028">
    <property type="entry name" value="TPR"/>
    <property type="match status" value="2"/>
</dbReference>
<keyword evidence="1" id="KW-0802">TPR repeat</keyword>
<dbReference type="InParanoid" id="K3WGE9"/>
<dbReference type="SUPFAM" id="SSF48452">
    <property type="entry name" value="TPR-like"/>
    <property type="match status" value="1"/>
</dbReference>
<protein>
    <submittedName>
        <fullName evidence="2">Uncharacterized protein</fullName>
    </submittedName>
</protein>
<reference evidence="3" key="1">
    <citation type="journal article" date="2010" name="Genome Biol.">
        <title>Genome sequence of the necrotrophic plant pathogen Pythium ultimum reveals original pathogenicity mechanisms and effector repertoire.</title>
        <authorList>
            <person name="Levesque C.A."/>
            <person name="Brouwer H."/>
            <person name="Cano L."/>
            <person name="Hamilton J.P."/>
            <person name="Holt C."/>
            <person name="Huitema E."/>
            <person name="Raffaele S."/>
            <person name="Robideau G.P."/>
            <person name="Thines M."/>
            <person name="Win J."/>
            <person name="Zerillo M.M."/>
            <person name="Beakes G.W."/>
            <person name="Boore J.L."/>
            <person name="Busam D."/>
            <person name="Dumas B."/>
            <person name="Ferriera S."/>
            <person name="Fuerstenberg S.I."/>
            <person name="Gachon C.M."/>
            <person name="Gaulin E."/>
            <person name="Govers F."/>
            <person name="Grenville-Briggs L."/>
            <person name="Horner N."/>
            <person name="Hostetler J."/>
            <person name="Jiang R.H."/>
            <person name="Johnson J."/>
            <person name="Krajaejun T."/>
            <person name="Lin H."/>
            <person name="Meijer H.J."/>
            <person name="Moore B."/>
            <person name="Morris P."/>
            <person name="Phuntmart V."/>
            <person name="Puiu D."/>
            <person name="Shetty J."/>
            <person name="Stajich J.E."/>
            <person name="Tripathy S."/>
            <person name="Wawra S."/>
            <person name="van West P."/>
            <person name="Whitty B.R."/>
            <person name="Coutinho P.M."/>
            <person name="Henrissat B."/>
            <person name="Martin F."/>
            <person name="Thomas P.D."/>
            <person name="Tyler B.M."/>
            <person name="De Vries R.P."/>
            <person name="Kamoun S."/>
            <person name="Yandell M."/>
            <person name="Tisserat N."/>
            <person name="Buell C.R."/>
        </authorList>
    </citation>
    <scope>NUCLEOTIDE SEQUENCE</scope>
    <source>
        <strain evidence="3">DAOM:BR144</strain>
    </source>
</reference>
<dbReference type="EMBL" id="GL376567">
    <property type="status" value="NOT_ANNOTATED_CDS"/>
    <property type="molecule type" value="Genomic_DNA"/>
</dbReference>
<dbReference type="EnsemblProtists" id="PYU1_T004040">
    <property type="protein sequence ID" value="PYU1_T004040"/>
    <property type="gene ID" value="PYU1_G004030"/>
</dbReference>
<keyword evidence="3" id="KW-1185">Reference proteome</keyword>
<dbReference type="InterPro" id="IPR011990">
    <property type="entry name" value="TPR-like_helical_dom_sf"/>
</dbReference>
<dbReference type="Proteomes" id="UP000019132">
    <property type="component" value="Unassembled WGS sequence"/>
</dbReference>
<feature type="repeat" description="TPR" evidence="1">
    <location>
        <begin position="329"/>
        <end position="362"/>
    </location>
</feature>
<accession>K3WGE9</accession>
<dbReference type="eggNOG" id="ENOG502RMZI">
    <property type="taxonomic scope" value="Eukaryota"/>
</dbReference>
<proteinExistence type="predicted"/>
<dbReference type="AlphaFoldDB" id="K3WGE9"/>
<reference evidence="3" key="2">
    <citation type="submission" date="2010-04" db="EMBL/GenBank/DDBJ databases">
        <authorList>
            <person name="Buell R."/>
            <person name="Hamilton J."/>
            <person name="Hostetler J."/>
        </authorList>
    </citation>
    <scope>NUCLEOTIDE SEQUENCE [LARGE SCALE GENOMIC DNA]</scope>
    <source>
        <strain evidence="3">DAOM:BR144</strain>
    </source>
</reference>
<dbReference type="InterPro" id="IPR019734">
    <property type="entry name" value="TPR_rpt"/>
</dbReference>
<dbReference type="PROSITE" id="PS50005">
    <property type="entry name" value="TPR"/>
    <property type="match status" value="1"/>
</dbReference>
<evidence type="ECO:0000256" key="1">
    <source>
        <dbReference type="PROSITE-ProRule" id="PRU00339"/>
    </source>
</evidence>
<dbReference type="Gene3D" id="1.25.40.10">
    <property type="entry name" value="Tetratricopeptide repeat domain"/>
    <property type="match status" value="1"/>
</dbReference>
<organism evidence="2 3">
    <name type="scientific">Globisporangium ultimum (strain ATCC 200006 / CBS 805.95 / DAOM BR144)</name>
    <name type="common">Pythium ultimum</name>
    <dbReference type="NCBI Taxonomy" id="431595"/>
    <lineage>
        <taxon>Eukaryota</taxon>
        <taxon>Sar</taxon>
        <taxon>Stramenopiles</taxon>
        <taxon>Oomycota</taxon>
        <taxon>Peronosporomycetes</taxon>
        <taxon>Pythiales</taxon>
        <taxon>Pythiaceae</taxon>
        <taxon>Globisporangium</taxon>
    </lineage>
</organism>
<dbReference type="Pfam" id="PF13432">
    <property type="entry name" value="TPR_16"/>
    <property type="match status" value="1"/>
</dbReference>
<evidence type="ECO:0000313" key="3">
    <source>
        <dbReference type="Proteomes" id="UP000019132"/>
    </source>
</evidence>